<evidence type="ECO:0000313" key="3">
    <source>
        <dbReference type="Proteomes" id="UP000078492"/>
    </source>
</evidence>
<proteinExistence type="predicted"/>
<organism evidence="2 3">
    <name type="scientific">Trachymyrmex cornetzi</name>
    <dbReference type="NCBI Taxonomy" id="471704"/>
    <lineage>
        <taxon>Eukaryota</taxon>
        <taxon>Metazoa</taxon>
        <taxon>Ecdysozoa</taxon>
        <taxon>Arthropoda</taxon>
        <taxon>Hexapoda</taxon>
        <taxon>Insecta</taxon>
        <taxon>Pterygota</taxon>
        <taxon>Neoptera</taxon>
        <taxon>Endopterygota</taxon>
        <taxon>Hymenoptera</taxon>
        <taxon>Apocrita</taxon>
        <taxon>Aculeata</taxon>
        <taxon>Formicoidea</taxon>
        <taxon>Formicidae</taxon>
        <taxon>Myrmicinae</taxon>
        <taxon>Trachymyrmex</taxon>
    </lineage>
</organism>
<evidence type="ECO:0008006" key="4">
    <source>
        <dbReference type="Google" id="ProtNLM"/>
    </source>
</evidence>
<reference evidence="2 3" key="1">
    <citation type="submission" date="2015-09" db="EMBL/GenBank/DDBJ databases">
        <title>Trachymyrmex cornetzi WGS genome.</title>
        <authorList>
            <person name="Nygaard S."/>
            <person name="Hu H."/>
            <person name="Boomsma J."/>
            <person name="Zhang G."/>
        </authorList>
    </citation>
    <scope>NUCLEOTIDE SEQUENCE [LARGE SCALE GENOMIC DNA]</scope>
    <source>
        <strain evidence="2">Tcor2-1</strain>
        <tissue evidence="2">Whole body</tissue>
    </source>
</reference>
<feature type="region of interest" description="Disordered" evidence="1">
    <location>
        <begin position="97"/>
        <end position="122"/>
    </location>
</feature>
<name>A0A151JRD2_9HYME</name>
<gene>
    <name evidence="2" type="ORF">ALC57_00628</name>
</gene>
<dbReference type="EMBL" id="KQ978606">
    <property type="protein sequence ID" value="KYN29916.1"/>
    <property type="molecule type" value="Genomic_DNA"/>
</dbReference>
<dbReference type="AlphaFoldDB" id="A0A151JRD2"/>
<dbReference type="PANTHER" id="PTHR34153:SF2">
    <property type="entry name" value="SI:CH211-262H13.3-RELATED"/>
    <property type="match status" value="1"/>
</dbReference>
<evidence type="ECO:0000256" key="1">
    <source>
        <dbReference type="SAM" id="MobiDB-lite"/>
    </source>
</evidence>
<dbReference type="PANTHER" id="PTHR34153">
    <property type="entry name" value="SI:CH211-262H13.3-RELATED-RELATED"/>
    <property type="match status" value="1"/>
</dbReference>
<protein>
    <recommendedName>
        <fullName evidence="4">DUF4806 domain-containing protein</fullName>
    </recommendedName>
</protein>
<evidence type="ECO:0000313" key="2">
    <source>
        <dbReference type="EMBL" id="KYN29916.1"/>
    </source>
</evidence>
<accession>A0A151JRD2</accession>
<sequence length="223" mass="25217">MTRFTVILFEDGLQLVPSIWLTPNKKSCNWPPYTNDTKIKKAISNEEIPTNIWSMHKVLRLFGTSNSYESGMQKAKFAQEYSDLDYSDIEVEKDQRSRRKIKDNYSSSSDDEEENLKKTDIVTIPPPPLPPSFVNQSGSSSACSSKILKPNSSQVSVNSLAVTDEVTFLNNIGGKDSHDLTINILKRTVADELAKQYSWAGKLKKKAFKDLLLCKCIVRKYIL</sequence>
<keyword evidence="3" id="KW-1185">Reference proteome</keyword>
<dbReference type="Proteomes" id="UP000078492">
    <property type="component" value="Unassembled WGS sequence"/>
</dbReference>